<sequence length="364" mass="41929">MLQDIPNFIPPYELRGVIGDGAFSVVRLAFNVEQQNFAACKIISRQKLILHNLEARFENEIRILQQMHHRGVVGLYDMRKDENFYFIFEEFCPNGELFQFIVSRGRLEENEAQLFTKQILETLRYVHMLGICHRDLKPENILLDENGYIKISDFGLSRFVNKNGIVETPCGSPCYASPECISGHPYDGRKSDIWSAGVITYAMVTGQLPWTKRNQQQLFEQIKKGDYIIPSFLSEDCSSFLRGMMNVDPSRRLTIDQALNHVWLISTRSMIIEGKPGAYFPSLKIVDKFFNRELSDSAFINLSLEKSGSMAPNMLQNFVNYTVPKRKSQPVRNLKKPKVIRYDKRKPQILAPSPNTKIKFPLGF</sequence>
<accession>A0ABR2KYY8</accession>
<dbReference type="InterPro" id="IPR000719">
    <property type="entry name" value="Prot_kinase_dom"/>
</dbReference>
<reference evidence="9 10" key="1">
    <citation type="submission" date="2024-04" db="EMBL/GenBank/DDBJ databases">
        <title>Tritrichomonas musculus Genome.</title>
        <authorList>
            <person name="Alves-Ferreira E."/>
            <person name="Grigg M."/>
            <person name="Lorenzi H."/>
            <person name="Galac M."/>
        </authorList>
    </citation>
    <scope>NUCLEOTIDE SEQUENCE [LARGE SCALE GENOMIC DNA]</scope>
    <source>
        <strain evidence="9 10">EAF2021</strain>
    </source>
</reference>
<dbReference type="SMART" id="SM00220">
    <property type="entry name" value="S_TKc"/>
    <property type="match status" value="1"/>
</dbReference>
<keyword evidence="4" id="KW-0418">Kinase</keyword>
<dbReference type="PROSITE" id="PS00108">
    <property type="entry name" value="PROTEIN_KINASE_ST"/>
    <property type="match status" value="1"/>
</dbReference>
<evidence type="ECO:0000256" key="2">
    <source>
        <dbReference type="ARBA" id="ARBA00022679"/>
    </source>
</evidence>
<dbReference type="InterPro" id="IPR011009">
    <property type="entry name" value="Kinase-like_dom_sf"/>
</dbReference>
<comment type="similarity">
    <text evidence="7">Belongs to the protein kinase superfamily.</text>
</comment>
<keyword evidence="10" id="KW-1185">Reference proteome</keyword>
<keyword evidence="5 6" id="KW-0067">ATP-binding</keyword>
<evidence type="ECO:0000313" key="10">
    <source>
        <dbReference type="Proteomes" id="UP001470230"/>
    </source>
</evidence>
<dbReference type="Gene3D" id="1.10.510.10">
    <property type="entry name" value="Transferase(Phosphotransferase) domain 1"/>
    <property type="match status" value="1"/>
</dbReference>
<feature type="domain" description="Protein kinase" evidence="8">
    <location>
        <begin position="12"/>
        <end position="264"/>
    </location>
</feature>
<keyword evidence="1 7" id="KW-0723">Serine/threonine-protein kinase</keyword>
<gene>
    <name evidence="9" type="ORF">M9Y10_014160</name>
</gene>
<dbReference type="Pfam" id="PF00069">
    <property type="entry name" value="Pkinase"/>
    <property type="match status" value="1"/>
</dbReference>
<dbReference type="EMBL" id="JAPFFF010000002">
    <property type="protein sequence ID" value="KAK8896263.1"/>
    <property type="molecule type" value="Genomic_DNA"/>
</dbReference>
<evidence type="ECO:0000256" key="5">
    <source>
        <dbReference type="ARBA" id="ARBA00022840"/>
    </source>
</evidence>
<organism evidence="9 10">
    <name type="scientific">Tritrichomonas musculus</name>
    <dbReference type="NCBI Taxonomy" id="1915356"/>
    <lineage>
        <taxon>Eukaryota</taxon>
        <taxon>Metamonada</taxon>
        <taxon>Parabasalia</taxon>
        <taxon>Tritrichomonadida</taxon>
        <taxon>Tritrichomonadidae</taxon>
        <taxon>Tritrichomonas</taxon>
    </lineage>
</organism>
<dbReference type="Proteomes" id="UP001470230">
    <property type="component" value="Unassembled WGS sequence"/>
</dbReference>
<proteinExistence type="inferred from homology"/>
<evidence type="ECO:0000259" key="8">
    <source>
        <dbReference type="PROSITE" id="PS50011"/>
    </source>
</evidence>
<evidence type="ECO:0000256" key="6">
    <source>
        <dbReference type="PROSITE-ProRule" id="PRU10141"/>
    </source>
</evidence>
<dbReference type="InterPro" id="IPR017441">
    <property type="entry name" value="Protein_kinase_ATP_BS"/>
</dbReference>
<evidence type="ECO:0000256" key="3">
    <source>
        <dbReference type="ARBA" id="ARBA00022741"/>
    </source>
</evidence>
<dbReference type="PANTHER" id="PTHR24346">
    <property type="entry name" value="MAP/MICROTUBULE AFFINITY-REGULATING KINASE"/>
    <property type="match status" value="1"/>
</dbReference>
<dbReference type="PROSITE" id="PS00107">
    <property type="entry name" value="PROTEIN_KINASE_ATP"/>
    <property type="match status" value="1"/>
</dbReference>
<protein>
    <recommendedName>
        <fullName evidence="8">Protein kinase domain-containing protein</fullName>
    </recommendedName>
</protein>
<dbReference type="SUPFAM" id="SSF56112">
    <property type="entry name" value="Protein kinase-like (PK-like)"/>
    <property type="match status" value="1"/>
</dbReference>
<evidence type="ECO:0000256" key="1">
    <source>
        <dbReference type="ARBA" id="ARBA00022527"/>
    </source>
</evidence>
<evidence type="ECO:0000313" key="9">
    <source>
        <dbReference type="EMBL" id="KAK8896263.1"/>
    </source>
</evidence>
<keyword evidence="2" id="KW-0808">Transferase</keyword>
<feature type="binding site" evidence="6">
    <location>
        <position position="41"/>
    </location>
    <ligand>
        <name>ATP</name>
        <dbReference type="ChEBI" id="CHEBI:30616"/>
    </ligand>
</feature>
<dbReference type="CDD" id="cd14003">
    <property type="entry name" value="STKc_AMPK-like"/>
    <property type="match status" value="1"/>
</dbReference>
<dbReference type="PROSITE" id="PS50011">
    <property type="entry name" value="PROTEIN_KINASE_DOM"/>
    <property type="match status" value="1"/>
</dbReference>
<evidence type="ECO:0000256" key="7">
    <source>
        <dbReference type="RuleBase" id="RU000304"/>
    </source>
</evidence>
<keyword evidence="3 6" id="KW-0547">Nucleotide-binding</keyword>
<dbReference type="PANTHER" id="PTHR24346:SF82">
    <property type="entry name" value="KP78A-RELATED"/>
    <property type="match status" value="1"/>
</dbReference>
<comment type="caution">
    <text evidence="9">The sequence shown here is derived from an EMBL/GenBank/DDBJ whole genome shotgun (WGS) entry which is preliminary data.</text>
</comment>
<evidence type="ECO:0000256" key="4">
    <source>
        <dbReference type="ARBA" id="ARBA00022777"/>
    </source>
</evidence>
<dbReference type="InterPro" id="IPR008271">
    <property type="entry name" value="Ser/Thr_kinase_AS"/>
</dbReference>
<name>A0ABR2KYY8_9EUKA</name>